<protein>
    <recommendedName>
        <fullName evidence="8">Pentacotripeptide-repeat region of PRORP domain-containing protein</fullName>
    </recommendedName>
</protein>
<dbReference type="RefSeq" id="XP_024378674.1">
    <property type="nucleotide sequence ID" value="XM_024522906.2"/>
</dbReference>
<dbReference type="GO" id="GO:0003729">
    <property type="term" value="F:mRNA binding"/>
    <property type="evidence" value="ECO:0000318"/>
    <property type="project" value="GO_Central"/>
</dbReference>
<dbReference type="Gramene" id="Pp3c6_24160V3.1">
    <property type="protein sequence ID" value="Pp3c6_24160V3.1"/>
    <property type="gene ID" value="Pp3c6_24160"/>
</dbReference>
<dbReference type="Pfam" id="PF13041">
    <property type="entry name" value="PPR_2"/>
    <property type="match status" value="4"/>
</dbReference>
<gene>
    <name evidence="6" type="primary">LOC112283778</name>
    <name evidence="5" type="ORF">PHYPA_009408</name>
</gene>
<dbReference type="GeneID" id="112283778"/>
<evidence type="ECO:0000313" key="7">
    <source>
        <dbReference type="Proteomes" id="UP000006727"/>
    </source>
</evidence>
<dbReference type="Gramene" id="Pp3c6_24167V3.1">
    <property type="protein sequence ID" value="Pp3c6_24167V3.1"/>
    <property type="gene ID" value="Pp3c6_24167"/>
</dbReference>
<feature type="compositionally biased region" description="Acidic residues" evidence="4">
    <location>
        <begin position="813"/>
        <end position="831"/>
    </location>
</feature>
<accession>A0A2K1KGZ5</accession>
<dbReference type="RefSeq" id="XP_024378673.1">
    <property type="nucleotide sequence ID" value="XM_024522905.2"/>
</dbReference>
<dbReference type="NCBIfam" id="TIGR00756">
    <property type="entry name" value="PPR"/>
    <property type="match status" value="6"/>
</dbReference>
<feature type="repeat" description="PPR" evidence="3">
    <location>
        <begin position="729"/>
        <end position="763"/>
    </location>
</feature>
<dbReference type="PROSITE" id="PS51375">
    <property type="entry name" value="PPR"/>
    <property type="match status" value="6"/>
</dbReference>
<dbReference type="PANTHER" id="PTHR47447:SF17">
    <property type="entry name" value="OS12G0638900 PROTEIN"/>
    <property type="match status" value="1"/>
</dbReference>
<feature type="compositionally biased region" description="Polar residues" evidence="4">
    <location>
        <begin position="369"/>
        <end position="385"/>
    </location>
</feature>
<reference evidence="6" key="3">
    <citation type="submission" date="2020-12" db="UniProtKB">
        <authorList>
            <consortium name="EnsemblPlants"/>
        </authorList>
    </citation>
    <scope>IDENTIFICATION</scope>
</reference>
<dbReference type="Gene3D" id="1.25.40.10">
    <property type="entry name" value="Tetratricopeptide repeat domain"/>
    <property type="match status" value="5"/>
</dbReference>
<dbReference type="EnsemblPlants" id="Pp3c6_24160V3.1">
    <property type="protein sequence ID" value="Pp3c6_24160V3.1"/>
    <property type="gene ID" value="Pp3c6_24160"/>
</dbReference>
<dbReference type="OrthoDB" id="185373at2759"/>
<dbReference type="RefSeq" id="XP_024378671.1">
    <property type="nucleotide sequence ID" value="XM_024522903.2"/>
</dbReference>
<evidence type="ECO:0000256" key="2">
    <source>
        <dbReference type="ARBA" id="ARBA00022737"/>
    </source>
</evidence>
<dbReference type="RefSeq" id="XP_024378670.1">
    <property type="nucleotide sequence ID" value="XM_024522902.2"/>
</dbReference>
<feature type="repeat" description="PPR" evidence="3">
    <location>
        <begin position="476"/>
        <end position="510"/>
    </location>
</feature>
<feature type="region of interest" description="Disordered" evidence="4">
    <location>
        <begin position="326"/>
        <end position="355"/>
    </location>
</feature>
<dbReference type="EnsemblPlants" id="Pp3c6_24167V3.1">
    <property type="protein sequence ID" value="Pp3c6_24167V3.1"/>
    <property type="gene ID" value="Pp3c6_24167"/>
</dbReference>
<keyword evidence="7" id="KW-1185">Reference proteome</keyword>
<feature type="repeat" description="PPR" evidence="3">
    <location>
        <begin position="406"/>
        <end position="440"/>
    </location>
</feature>
<dbReference type="PANTHER" id="PTHR47447">
    <property type="entry name" value="OS03G0856100 PROTEIN"/>
    <property type="match status" value="1"/>
</dbReference>
<feature type="repeat" description="PPR" evidence="3">
    <location>
        <begin position="441"/>
        <end position="475"/>
    </location>
</feature>
<dbReference type="RefSeq" id="XP_024378672.1">
    <property type="nucleotide sequence ID" value="XM_024522904.2"/>
</dbReference>
<evidence type="ECO:0000313" key="5">
    <source>
        <dbReference type="EMBL" id="PNR53033.1"/>
    </source>
</evidence>
<proteinExistence type="inferred from homology"/>
<sequence>MFAMEKLVVGVNEASGILRGARLDCPSDSRSSPNLSSNGGFLGSSSVRLGGRIFGRPNCSQESNGVAKTTKLIHSRSLGVFLGKDVNDREEVRSELIAWRDGARAWKAKDENVGSTSYQQSSRNSSELRNFLQGYEGWQGEKPAKPHNKIFGRKKKRKYGEKMLKMLKALEENPSIDEALAPWKGLLREDEQGTLLDEQWRCDRAFQLFTWFNELEGYRPNTCHYNIILKKCGRAQKWDLVRNLWSEMQERNVMADSYTYNTLIDVNEKAGRKAEATFWFECSKQQGFLDEVAIGSQINVLKEFGDFQEGNKLFESLPNTLAQLTSTSGMHPGYEGKDACEQISGSNGSSIGSEGDVGTCDSAFERLENTASSSPREKASGSSEQCSDDSEHLEAEALKAPPHPMKVDTYNIMMDLHGKAGDLEKASMTFRDMVNAGVDPDIVTYNTMIHICSRAGRVREAKSLFKKISEKGLVPDVASYNTLISMFIKRGEKQKALQYYQKMKTAGVTPDTVTFRILLKHSMLTAEGIGSNLELSKHITSVMEELSSGIGEVMQESELAQTIMLNLYKKAGMKELAVAAAKRIREAGLWTNLVSFNSVLEMSQSLSEAREVFDSMQEKQIIPDISTYNRMAGVFKRVGLYHEALLEIEDADSAGLPLNLHILTTAASLYSHFEMHEEALEACRALRKCGSTLDGPAYNAMIYAFGNAGRVDEAVRISMEMQNKAVKADVITHTTVITVYAKMGLMEGVSRVYKRMKRAQCEPDEVTYKQLIWIYKNSGREDLAAMIFQERQFARYLANYYRDDNTAELSSTDTEEDYEEEAEEGEEAAEP</sequence>
<dbReference type="InterPro" id="IPR011990">
    <property type="entry name" value="TPR-like_helical_dom_sf"/>
</dbReference>
<dbReference type="Pfam" id="PF01535">
    <property type="entry name" value="PPR"/>
    <property type="match status" value="1"/>
</dbReference>
<comment type="similarity">
    <text evidence="1">Belongs to the PPR family. P subfamily.</text>
</comment>
<evidence type="ECO:0008006" key="8">
    <source>
        <dbReference type="Google" id="ProtNLM"/>
    </source>
</evidence>
<reference evidence="5 7" key="2">
    <citation type="journal article" date="2018" name="Plant J.">
        <title>The Physcomitrella patens chromosome-scale assembly reveals moss genome structure and evolution.</title>
        <authorList>
            <person name="Lang D."/>
            <person name="Ullrich K.K."/>
            <person name="Murat F."/>
            <person name="Fuchs J."/>
            <person name="Jenkins J."/>
            <person name="Haas F.B."/>
            <person name="Piednoel M."/>
            <person name="Gundlach H."/>
            <person name="Van Bel M."/>
            <person name="Meyberg R."/>
            <person name="Vives C."/>
            <person name="Morata J."/>
            <person name="Symeonidi A."/>
            <person name="Hiss M."/>
            <person name="Muchero W."/>
            <person name="Kamisugi Y."/>
            <person name="Saleh O."/>
            <person name="Blanc G."/>
            <person name="Decker E.L."/>
            <person name="van Gessel N."/>
            <person name="Grimwood J."/>
            <person name="Hayes R.D."/>
            <person name="Graham S.W."/>
            <person name="Gunter L.E."/>
            <person name="McDaniel S.F."/>
            <person name="Hoernstein S.N.W."/>
            <person name="Larsson A."/>
            <person name="Li F.W."/>
            <person name="Perroud P.F."/>
            <person name="Phillips J."/>
            <person name="Ranjan P."/>
            <person name="Rokshar D.S."/>
            <person name="Rothfels C.J."/>
            <person name="Schneider L."/>
            <person name="Shu S."/>
            <person name="Stevenson D.W."/>
            <person name="Thummler F."/>
            <person name="Tillich M."/>
            <person name="Villarreal Aguilar J.C."/>
            <person name="Widiez T."/>
            <person name="Wong G.K."/>
            <person name="Wymore A."/>
            <person name="Zhang Y."/>
            <person name="Zimmer A.D."/>
            <person name="Quatrano R.S."/>
            <person name="Mayer K.F.X."/>
            <person name="Goodstein D."/>
            <person name="Casacuberta J.M."/>
            <person name="Vandepoele K."/>
            <person name="Reski R."/>
            <person name="Cuming A.C."/>
            <person name="Tuskan G.A."/>
            <person name="Maumus F."/>
            <person name="Salse J."/>
            <person name="Schmutz J."/>
            <person name="Rensing S.A."/>
        </authorList>
    </citation>
    <scope>NUCLEOTIDE SEQUENCE [LARGE SCALE GENOMIC DNA]</scope>
    <source>
        <strain evidence="6 7">cv. Gransden 2004</strain>
    </source>
</reference>
<dbReference type="AlphaFoldDB" id="A0A2K1KGZ5"/>
<feature type="region of interest" description="Disordered" evidence="4">
    <location>
        <begin position="368"/>
        <end position="392"/>
    </location>
</feature>
<dbReference type="KEGG" id="ppp:112283778"/>
<dbReference type="EMBL" id="ABEU02000006">
    <property type="protein sequence ID" value="PNR53033.1"/>
    <property type="molecule type" value="Genomic_DNA"/>
</dbReference>
<keyword evidence="2" id="KW-0677">Repeat</keyword>
<dbReference type="SUPFAM" id="SSF81901">
    <property type="entry name" value="HCP-like"/>
    <property type="match status" value="1"/>
</dbReference>
<organism evidence="5">
    <name type="scientific">Physcomitrium patens</name>
    <name type="common">Spreading-leaved earth moss</name>
    <name type="synonym">Physcomitrella patens</name>
    <dbReference type="NCBI Taxonomy" id="3218"/>
    <lineage>
        <taxon>Eukaryota</taxon>
        <taxon>Viridiplantae</taxon>
        <taxon>Streptophyta</taxon>
        <taxon>Embryophyta</taxon>
        <taxon>Bryophyta</taxon>
        <taxon>Bryophytina</taxon>
        <taxon>Bryopsida</taxon>
        <taxon>Funariidae</taxon>
        <taxon>Funariales</taxon>
        <taxon>Funariaceae</taxon>
        <taxon>Physcomitrium</taxon>
    </lineage>
</organism>
<feature type="region of interest" description="Disordered" evidence="4">
    <location>
        <begin position="807"/>
        <end position="831"/>
    </location>
</feature>
<dbReference type="InterPro" id="IPR002885">
    <property type="entry name" value="PPR_rpt"/>
</dbReference>
<dbReference type="PaxDb" id="3218-PP1S53_250V6.1"/>
<feature type="repeat" description="PPR" evidence="3">
    <location>
        <begin position="694"/>
        <end position="728"/>
    </location>
</feature>
<reference evidence="5 7" key="1">
    <citation type="journal article" date="2008" name="Science">
        <title>The Physcomitrella genome reveals evolutionary insights into the conquest of land by plants.</title>
        <authorList>
            <person name="Rensing S."/>
            <person name="Lang D."/>
            <person name="Zimmer A."/>
            <person name="Terry A."/>
            <person name="Salamov A."/>
            <person name="Shapiro H."/>
            <person name="Nishiyama T."/>
            <person name="Perroud P.-F."/>
            <person name="Lindquist E."/>
            <person name="Kamisugi Y."/>
            <person name="Tanahashi T."/>
            <person name="Sakakibara K."/>
            <person name="Fujita T."/>
            <person name="Oishi K."/>
            <person name="Shin-I T."/>
            <person name="Kuroki Y."/>
            <person name="Toyoda A."/>
            <person name="Suzuki Y."/>
            <person name="Hashimoto A."/>
            <person name="Yamaguchi K."/>
            <person name="Sugano A."/>
            <person name="Kohara Y."/>
            <person name="Fujiyama A."/>
            <person name="Anterola A."/>
            <person name="Aoki S."/>
            <person name="Ashton N."/>
            <person name="Barbazuk W.B."/>
            <person name="Barker E."/>
            <person name="Bennetzen J."/>
            <person name="Bezanilla M."/>
            <person name="Blankenship R."/>
            <person name="Cho S.H."/>
            <person name="Dutcher S."/>
            <person name="Estelle M."/>
            <person name="Fawcett J.A."/>
            <person name="Gundlach H."/>
            <person name="Hanada K."/>
            <person name="Heyl A."/>
            <person name="Hicks K.A."/>
            <person name="Hugh J."/>
            <person name="Lohr M."/>
            <person name="Mayer K."/>
            <person name="Melkozernov A."/>
            <person name="Murata T."/>
            <person name="Nelson D."/>
            <person name="Pils B."/>
            <person name="Prigge M."/>
            <person name="Reiss B."/>
            <person name="Renner T."/>
            <person name="Rombauts S."/>
            <person name="Rushton P."/>
            <person name="Sanderfoot A."/>
            <person name="Schween G."/>
            <person name="Shiu S.-H."/>
            <person name="Stueber K."/>
            <person name="Theodoulou F.L."/>
            <person name="Tu H."/>
            <person name="Van de Peer Y."/>
            <person name="Verrier P.J."/>
            <person name="Waters E."/>
            <person name="Wood A."/>
            <person name="Yang L."/>
            <person name="Cove D."/>
            <person name="Cuming A."/>
            <person name="Hasebe M."/>
            <person name="Lucas S."/>
            <person name="Mishler D.B."/>
            <person name="Reski R."/>
            <person name="Grigoriev I."/>
            <person name="Quatrano R.S."/>
            <person name="Boore J.L."/>
        </authorList>
    </citation>
    <scope>NUCLEOTIDE SEQUENCE [LARGE SCALE GENOMIC DNA]</scope>
    <source>
        <strain evidence="6 7">cv. Gransden 2004</strain>
    </source>
</reference>
<evidence type="ECO:0000256" key="1">
    <source>
        <dbReference type="ARBA" id="ARBA00007626"/>
    </source>
</evidence>
<evidence type="ECO:0000313" key="6">
    <source>
        <dbReference type="EnsemblPlants" id="Pp3c6_24160V3.1"/>
    </source>
</evidence>
<feature type="repeat" description="PPR" evidence="3">
    <location>
        <begin position="221"/>
        <end position="255"/>
    </location>
</feature>
<feature type="compositionally biased region" description="Low complexity" evidence="4">
    <location>
        <begin position="343"/>
        <end position="354"/>
    </location>
</feature>
<evidence type="ECO:0000256" key="3">
    <source>
        <dbReference type="PROSITE-ProRule" id="PRU00708"/>
    </source>
</evidence>
<evidence type="ECO:0000256" key="4">
    <source>
        <dbReference type="SAM" id="MobiDB-lite"/>
    </source>
</evidence>
<name>A0A2K1KGZ5_PHYPA</name>
<dbReference type="Proteomes" id="UP000006727">
    <property type="component" value="Chromosome 6"/>
</dbReference>